<dbReference type="SMART" id="SM00530">
    <property type="entry name" value="HTH_XRE"/>
    <property type="match status" value="1"/>
</dbReference>
<name>A0A2S7WKE2_9FLAO</name>
<dbReference type="AlphaFoldDB" id="A0A2S7WKE2"/>
<feature type="transmembrane region" description="Helical" evidence="1">
    <location>
        <begin position="126"/>
        <end position="148"/>
    </location>
</feature>
<dbReference type="EMBL" id="MSCN01000001">
    <property type="protein sequence ID" value="PQJ77906.1"/>
    <property type="molecule type" value="Genomic_DNA"/>
</dbReference>
<reference evidence="3 4" key="1">
    <citation type="submission" date="2016-12" db="EMBL/GenBank/DDBJ databases">
        <title>Trade-off between light-utilization and light-protection in marine flavobacteria.</title>
        <authorList>
            <person name="Kumagai Y."/>
            <person name="Yoshizawa S."/>
            <person name="Kogure K."/>
            <person name="Iwasaki W."/>
        </authorList>
    </citation>
    <scope>NUCLEOTIDE SEQUENCE [LARGE SCALE GENOMIC DNA]</scope>
    <source>
        <strain evidence="3 4">NBRC 108759</strain>
    </source>
</reference>
<evidence type="ECO:0000256" key="1">
    <source>
        <dbReference type="SAM" id="Phobius"/>
    </source>
</evidence>
<dbReference type="InterPro" id="IPR001387">
    <property type="entry name" value="Cro/C1-type_HTH"/>
</dbReference>
<accession>A0A2S7WKE2</accession>
<comment type="caution">
    <text evidence="3">The sequence shown here is derived from an EMBL/GenBank/DDBJ whole genome shotgun (WGS) entry which is preliminary data.</text>
</comment>
<feature type="domain" description="HTH cro/C1-type" evidence="2">
    <location>
        <begin position="18"/>
        <end position="72"/>
    </location>
</feature>
<proteinExistence type="predicted"/>
<evidence type="ECO:0000259" key="2">
    <source>
        <dbReference type="PROSITE" id="PS50943"/>
    </source>
</evidence>
<dbReference type="Proteomes" id="UP000238882">
    <property type="component" value="Unassembled WGS sequence"/>
</dbReference>
<feature type="transmembrane region" description="Helical" evidence="1">
    <location>
        <begin position="225"/>
        <end position="242"/>
    </location>
</feature>
<dbReference type="Gene3D" id="1.10.260.40">
    <property type="entry name" value="lambda repressor-like DNA-binding domains"/>
    <property type="match status" value="1"/>
</dbReference>
<dbReference type="OrthoDB" id="1357763at2"/>
<dbReference type="Pfam" id="PF01381">
    <property type="entry name" value="HTH_3"/>
    <property type="match status" value="1"/>
</dbReference>
<dbReference type="RefSeq" id="WP_105014489.1">
    <property type="nucleotide sequence ID" value="NZ_MSCN01000001.1"/>
</dbReference>
<protein>
    <recommendedName>
        <fullName evidence="2">HTH cro/C1-type domain-containing protein</fullName>
    </recommendedName>
</protein>
<dbReference type="InterPro" id="IPR010982">
    <property type="entry name" value="Lambda_DNA-bd_dom_sf"/>
</dbReference>
<keyword evidence="1" id="KW-0812">Transmembrane</keyword>
<keyword evidence="1" id="KW-0472">Membrane</keyword>
<feature type="transmembrane region" description="Helical" evidence="1">
    <location>
        <begin position="193"/>
        <end position="213"/>
    </location>
</feature>
<dbReference type="CDD" id="cd00093">
    <property type="entry name" value="HTH_XRE"/>
    <property type="match status" value="1"/>
</dbReference>
<keyword evidence="4" id="KW-1185">Reference proteome</keyword>
<dbReference type="PROSITE" id="PS50943">
    <property type="entry name" value="HTH_CROC1"/>
    <property type="match status" value="1"/>
</dbReference>
<sequence length="271" mass="31073">MEFKKVHIMKQPELGKKILALRKQKGFTQEELVEQCNINVRTIQRIEAGDVSPRSYTIKAILDVLGFDYSEVLEEKYKSGKLDNILGINKDKLQKQLFTAFIFGIIYFIAGFLEIAVDFLAFKENWLFKVIYIFVKSLSFISLVFFFRGFVITAGFYKNYLLQISAFLVIVFSLFISTLDVLCLYLWEEFSGLVGFTKLITYGILSILVGVAIMRLKDFGNLTKWTGIFEIITGSCFLVILLAPIGAFTQAVVEIFEIILIYKIMSKIKNK</sequence>
<feature type="transmembrane region" description="Helical" evidence="1">
    <location>
        <begin position="160"/>
        <end position="187"/>
    </location>
</feature>
<keyword evidence="1" id="KW-1133">Transmembrane helix</keyword>
<organism evidence="3 4">
    <name type="scientific">Polaribacter porphyrae</name>
    <dbReference type="NCBI Taxonomy" id="1137780"/>
    <lineage>
        <taxon>Bacteria</taxon>
        <taxon>Pseudomonadati</taxon>
        <taxon>Bacteroidota</taxon>
        <taxon>Flavobacteriia</taxon>
        <taxon>Flavobacteriales</taxon>
        <taxon>Flavobacteriaceae</taxon>
    </lineage>
</organism>
<dbReference type="SUPFAM" id="SSF47413">
    <property type="entry name" value="lambda repressor-like DNA-binding domains"/>
    <property type="match status" value="1"/>
</dbReference>
<gene>
    <name evidence="3" type="ORF">BTO18_01325</name>
</gene>
<dbReference type="GO" id="GO:0003677">
    <property type="term" value="F:DNA binding"/>
    <property type="evidence" value="ECO:0007669"/>
    <property type="project" value="InterPro"/>
</dbReference>
<evidence type="ECO:0000313" key="4">
    <source>
        <dbReference type="Proteomes" id="UP000238882"/>
    </source>
</evidence>
<feature type="transmembrane region" description="Helical" evidence="1">
    <location>
        <begin position="97"/>
        <end position="120"/>
    </location>
</feature>
<evidence type="ECO:0000313" key="3">
    <source>
        <dbReference type="EMBL" id="PQJ77906.1"/>
    </source>
</evidence>